<protein>
    <recommendedName>
        <fullName evidence="2">RRP12 N-terminal HEAT domain-containing protein</fullName>
    </recommendedName>
</protein>
<evidence type="ECO:0000259" key="2">
    <source>
        <dbReference type="Pfam" id="PF25772"/>
    </source>
</evidence>
<evidence type="ECO:0000313" key="4">
    <source>
        <dbReference type="Proteomes" id="UP001189624"/>
    </source>
</evidence>
<dbReference type="Pfam" id="PF25772">
    <property type="entry name" value="HEAT_RRP12_N"/>
    <property type="match status" value="1"/>
</dbReference>
<keyword evidence="1" id="KW-1133">Transmembrane helix</keyword>
<dbReference type="Proteomes" id="UP001189624">
    <property type="component" value="Chromosome 6"/>
</dbReference>
<feature type="domain" description="RRP12 N-terminal HEAT" evidence="2">
    <location>
        <begin position="45"/>
        <end position="111"/>
    </location>
</feature>
<keyword evidence="1" id="KW-0472">Membrane</keyword>
<dbReference type="EMBL" id="OY731403">
    <property type="protein sequence ID" value="CAJ1961129.1"/>
    <property type="molecule type" value="Genomic_DNA"/>
</dbReference>
<dbReference type="Gramene" id="rna-AYBTSS11_LOCUS18560">
    <property type="protein sequence ID" value="CAJ1961129.1"/>
    <property type="gene ID" value="gene-AYBTSS11_LOCUS18560"/>
</dbReference>
<keyword evidence="1" id="KW-0812">Transmembrane</keyword>
<reference evidence="3" key="1">
    <citation type="submission" date="2023-10" db="EMBL/GenBank/DDBJ databases">
        <authorList>
            <person name="Domelevo Entfellner J.-B."/>
        </authorList>
    </citation>
    <scope>NUCLEOTIDE SEQUENCE</scope>
</reference>
<dbReference type="InterPro" id="IPR057860">
    <property type="entry name" value="HEAT_RRP12_N"/>
</dbReference>
<feature type="transmembrane region" description="Helical" evidence="1">
    <location>
        <begin position="49"/>
        <end position="69"/>
    </location>
</feature>
<organism evidence="3 4">
    <name type="scientific">Sphenostylis stenocarpa</name>
    <dbReference type="NCBI Taxonomy" id="92480"/>
    <lineage>
        <taxon>Eukaryota</taxon>
        <taxon>Viridiplantae</taxon>
        <taxon>Streptophyta</taxon>
        <taxon>Embryophyta</taxon>
        <taxon>Tracheophyta</taxon>
        <taxon>Spermatophyta</taxon>
        <taxon>Magnoliopsida</taxon>
        <taxon>eudicotyledons</taxon>
        <taxon>Gunneridae</taxon>
        <taxon>Pentapetalae</taxon>
        <taxon>rosids</taxon>
        <taxon>fabids</taxon>
        <taxon>Fabales</taxon>
        <taxon>Fabaceae</taxon>
        <taxon>Papilionoideae</taxon>
        <taxon>50 kb inversion clade</taxon>
        <taxon>NPAAA clade</taxon>
        <taxon>indigoferoid/millettioid clade</taxon>
        <taxon>Phaseoleae</taxon>
        <taxon>Sphenostylis</taxon>
    </lineage>
</organism>
<name>A0AA86VRT1_9FABA</name>
<accession>A0AA86VRT1</accession>
<evidence type="ECO:0000256" key="1">
    <source>
        <dbReference type="SAM" id="Phobius"/>
    </source>
</evidence>
<sequence>MEEEHVEPFKESSDLCQQPMDCPSHLYHSPTSSPPSLLLTYVTKALKPVTLFALVYFMIIVLSLVSLITPKPHEVVGILVTMLTREEEALGAACVRVTMKCLMVLIEFCLNSPSKHVVCVNRIEENDWP</sequence>
<proteinExistence type="predicted"/>
<keyword evidence="4" id="KW-1185">Reference proteome</keyword>
<gene>
    <name evidence="3" type="ORF">AYBTSS11_LOCUS18560</name>
</gene>
<evidence type="ECO:0000313" key="3">
    <source>
        <dbReference type="EMBL" id="CAJ1961129.1"/>
    </source>
</evidence>
<dbReference type="AlphaFoldDB" id="A0AA86VRT1"/>